<dbReference type="STRING" id="1450537.A0A395HJQ2"/>
<sequence>MAPWLSLEKELGGWNLVDSHGLHQIVEKMDRPRERYPSVQLFVGGKTKAEALRALYPHNSYGRSSRFGLARVHLSELPGPDPIVLIESSLQSHSEVRAPRATVLRQQPVCRSHDCSHDEVRNLLYQQVLLPMAHTVCLFLNDLSSTDDIEVIQKLLVAWQVPSNGIDKCRTPQPHVIVVLTKGPERQVSGESIARRLSSATVPHVAAAISVVDLRDRGELSRASRFQPLKHAVTRQQEAARTIRAEARLLFSATHLDALARQSLKHAARRPTTPLDYIQVSRPSQTKEVCAAQHLHSFLKLADSIRLERQYVARCVASAMLMNAYPPGMHGKPTGHPRSRAQQQIRYIEALTRNRIRSYQHVSHIVRE</sequence>
<proteinExistence type="predicted"/>
<protein>
    <submittedName>
        <fullName evidence="1">Uncharacterized protein</fullName>
    </submittedName>
</protein>
<dbReference type="EMBL" id="KZ824394">
    <property type="protein sequence ID" value="RAL06484.1"/>
    <property type="molecule type" value="Genomic_DNA"/>
</dbReference>
<dbReference type="VEuPathDB" id="FungiDB:BO97DRAFT_449880"/>
<dbReference type="OrthoDB" id="194358at2759"/>
<evidence type="ECO:0000313" key="1">
    <source>
        <dbReference type="EMBL" id="RAL06484.1"/>
    </source>
</evidence>
<dbReference type="RefSeq" id="XP_025545638.1">
    <property type="nucleotide sequence ID" value="XM_025698885.1"/>
</dbReference>
<name>A0A395HJQ2_ASPHC</name>
<dbReference type="GeneID" id="37203174"/>
<reference evidence="1 2" key="1">
    <citation type="submission" date="2018-02" db="EMBL/GenBank/DDBJ databases">
        <title>The genomes of Aspergillus section Nigri reveals drivers in fungal speciation.</title>
        <authorList>
            <consortium name="DOE Joint Genome Institute"/>
            <person name="Vesth T.C."/>
            <person name="Nybo J."/>
            <person name="Theobald S."/>
            <person name="Brandl J."/>
            <person name="Frisvad J.C."/>
            <person name="Nielsen K.F."/>
            <person name="Lyhne E.K."/>
            <person name="Kogle M.E."/>
            <person name="Kuo A."/>
            <person name="Riley R."/>
            <person name="Clum A."/>
            <person name="Nolan M."/>
            <person name="Lipzen A."/>
            <person name="Salamov A."/>
            <person name="Henrissat B."/>
            <person name="Wiebenga A."/>
            <person name="De vries R.P."/>
            <person name="Grigoriev I.V."/>
            <person name="Mortensen U.H."/>
            <person name="Andersen M.R."/>
            <person name="Baker S.E."/>
        </authorList>
    </citation>
    <scope>NUCLEOTIDE SEQUENCE [LARGE SCALE GENOMIC DNA]</scope>
    <source>
        <strain evidence="1 2">CBS 101889</strain>
    </source>
</reference>
<gene>
    <name evidence="1" type="ORF">BO97DRAFT_449880</name>
</gene>
<dbReference type="Proteomes" id="UP000248961">
    <property type="component" value="Unassembled WGS sequence"/>
</dbReference>
<evidence type="ECO:0000313" key="2">
    <source>
        <dbReference type="Proteomes" id="UP000248961"/>
    </source>
</evidence>
<accession>A0A395HJQ2</accession>
<keyword evidence="2" id="KW-1185">Reference proteome</keyword>
<organism evidence="1 2">
    <name type="scientific">Aspergillus homomorphus (strain CBS 101889)</name>
    <dbReference type="NCBI Taxonomy" id="1450537"/>
    <lineage>
        <taxon>Eukaryota</taxon>
        <taxon>Fungi</taxon>
        <taxon>Dikarya</taxon>
        <taxon>Ascomycota</taxon>
        <taxon>Pezizomycotina</taxon>
        <taxon>Eurotiomycetes</taxon>
        <taxon>Eurotiomycetidae</taxon>
        <taxon>Eurotiales</taxon>
        <taxon>Aspergillaceae</taxon>
        <taxon>Aspergillus</taxon>
        <taxon>Aspergillus subgen. Circumdati</taxon>
    </lineage>
</organism>
<dbReference type="AlphaFoldDB" id="A0A395HJQ2"/>